<feature type="transmembrane region" description="Helical" evidence="1">
    <location>
        <begin position="87"/>
        <end position="107"/>
    </location>
</feature>
<gene>
    <name evidence="2" type="ORF">C0W53_07995</name>
</gene>
<organism evidence="2 3">
    <name type="scientific">Photobacterium kishitanii</name>
    <dbReference type="NCBI Taxonomy" id="318456"/>
    <lineage>
        <taxon>Bacteria</taxon>
        <taxon>Pseudomonadati</taxon>
        <taxon>Pseudomonadota</taxon>
        <taxon>Gammaproteobacteria</taxon>
        <taxon>Vibrionales</taxon>
        <taxon>Vibrionaceae</taxon>
        <taxon>Photobacterium</taxon>
    </lineage>
</organism>
<protein>
    <recommendedName>
        <fullName evidence="4">DUF2975 domain-containing protein</fullName>
    </recommendedName>
</protein>
<feature type="transmembrane region" description="Helical" evidence="1">
    <location>
        <begin position="43"/>
        <end position="67"/>
    </location>
</feature>
<keyword evidence="3" id="KW-1185">Reference proteome</keyword>
<feature type="transmembrane region" description="Helical" evidence="1">
    <location>
        <begin position="127"/>
        <end position="147"/>
    </location>
</feature>
<evidence type="ECO:0000313" key="3">
    <source>
        <dbReference type="Proteomes" id="UP000240728"/>
    </source>
</evidence>
<proteinExistence type="predicted"/>
<keyword evidence="1" id="KW-1133">Transmembrane helix</keyword>
<feature type="transmembrane region" description="Helical" evidence="1">
    <location>
        <begin position="12"/>
        <end position="31"/>
    </location>
</feature>
<reference evidence="2 3" key="1">
    <citation type="submission" date="2018-01" db="EMBL/GenBank/DDBJ databases">
        <title>Whole genome sequencing of Histamine producing bacteria.</title>
        <authorList>
            <person name="Butler K."/>
        </authorList>
    </citation>
    <scope>NUCLEOTIDE SEQUENCE [LARGE SCALE GENOMIC DNA]</scope>
    <source>
        <strain evidence="2 3">A1-4</strain>
    </source>
</reference>
<evidence type="ECO:0008006" key="4">
    <source>
        <dbReference type="Google" id="ProtNLM"/>
    </source>
</evidence>
<keyword evidence="1" id="KW-0812">Transmembrane</keyword>
<comment type="caution">
    <text evidence="2">The sequence shown here is derived from an EMBL/GenBank/DDBJ whole genome shotgun (WGS) entry which is preliminary data.</text>
</comment>
<dbReference type="AlphaFoldDB" id="A0AAX0YYE6"/>
<evidence type="ECO:0000256" key="1">
    <source>
        <dbReference type="SAM" id="Phobius"/>
    </source>
</evidence>
<keyword evidence="1" id="KW-0472">Membrane</keyword>
<dbReference type="EMBL" id="PYOZ01000004">
    <property type="protein sequence ID" value="PSX45169.1"/>
    <property type="molecule type" value="Genomic_DNA"/>
</dbReference>
<accession>A0AAX0YYE6</accession>
<sequence>MNLHKITRGLVYYPILIIIFFGAIQAVRFSIPIFSNASIYSPLVITFSLGYVALWLLVSYMLGRILFFEAKRDDKLFTVNRKSLTPIFWASLLFGMAVINVIVLSAFSSSLSLSALDLVSMRNMSLGYGFLAFLFMFIFLLVVMQMIRVITKKVSQ</sequence>
<dbReference type="Proteomes" id="UP000240728">
    <property type="component" value="Unassembled WGS sequence"/>
</dbReference>
<evidence type="ECO:0000313" key="2">
    <source>
        <dbReference type="EMBL" id="PSX45169.1"/>
    </source>
</evidence>
<name>A0AAX0YYE6_9GAMM</name>